<evidence type="ECO:0000313" key="1">
    <source>
        <dbReference type="EMBL" id="KAI4367428.1"/>
    </source>
</evidence>
<name>A0ACB9QMU0_9MYRT</name>
<gene>
    <name evidence="1" type="ORF">MLD38_023166</name>
</gene>
<organism evidence="1 2">
    <name type="scientific">Melastoma candidum</name>
    <dbReference type="NCBI Taxonomy" id="119954"/>
    <lineage>
        <taxon>Eukaryota</taxon>
        <taxon>Viridiplantae</taxon>
        <taxon>Streptophyta</taxon>
        <taxon>Embryophyta</taxon>
        <taxon>Tracheophyta</taxon>
        <taxon>Spermatophyta</taxon>
        <taxon>Magnoliopsida</taxon>
        <taxon>eudicotyledons</taxon>
        <taxon>Gunneridae</taxon>
        <taxon>Pentapetalae</taxon>
        <taxon>rosids</taxon>
        <taxon>malvids</taxon>
        <taxon>Myrtales</taxon>
        <taxon>Melastomataceae</taxon>
        <taxon>Melastomatoideae</taxon>
        <taxon>Melastomateae</taxon>
        <taxon>Melastoma</taxon>
    </lineage>
</organism>
<reference evidence="2" key="1">
    <citation type="journal article" date="2023" name="Front. Plant Sci.">
        <title>Chromosomal-level genome assembly of Melastoma candidum provides insights into trichome evolution.</title>
        <authorList>
            <person name="Zhong Y."/>
            <person name="Wu W."/>
            <person name="Sun C."/>
            <person name="Zou P."/>
            <person name="Liu Y."/>
            <person name="Dai S."/>
            <person name="Zhou R."/>
        </authorList>
    </citation>
    <scope>NUCLEOTIDE SEQUENCE [LARGE SCALE GENOMIC DNA]</scope>
</reference>
<accession>A0ACB9QMU0</accession>
<proteinExistence type="predicted"/>
<dbReference type="Proteomes" id="UP001057402">
    <property type="component" value="Chromosome 6"/>
</dbReference>
<dbReference type="EMBL" id="CM042885">
    <property type="protein sequence ID" value="KAI4367428.1"/>
    <property type="molecule type" value="Genomic_DNA"/>
</dbReference>
<sequence>MGLASILTLVVFAAPFFLSRSDGFDVLDPNGNITIKWDVMAGYGDKYDAKVWIFNYQLFRHIELPGWRLSFKWPEDEVIWNMQGAEATLQGNCSRFTGFRPHSCEKKPVLIDLLPAAPFKLRSANCCKGGVLSTHNQNPDTYGASFELTVGVGTTSDAVPFPIPDNFTLGVPGYTCSPPFNVTPSKYSEDSGRRWTQAISTWEVTCVYSQFRAWPTPRCCVSLSSFYDSTIVPCPKCSCNCQGLPGARCVNPGETPPILQLPHGTLQEPTPVVRCSQHMCPVRVHWHVKQSYREYWRAKLTITNMNFAKNYTQWNIVMQHPNLQNITQVFSFNYHPLNQHGTINDTGMFWGIQFYNDMLLQSGDYGNVQTEILLNKDPKMFTFSEGWAFPRKISFNGEQCVMPSLEDYPRLPKTSATTTAASTGDGLWIVTILVTLAIVSGL</sequence>
<keyword evidence="2" id="KW-1185">Reference proteome</keyword>
<protein>
    <submittedName>
        <fullName evidence="1">Uncharacterized protein</fullName>
    </submittedName>
</protein>
<evidence type="ECO:0000313" key="2">
    <source>
        <dbReference type="Proteomes" id="UP001057402"/>
    </source>
</evidence>
<comment type="caution">
    <text evidence="1">The sequence shown here is derived from an EMBL/GenBank/DDBJ whole genome shotgun (WGS) entry which is preliminary data.</text>
</comment>